<organism evidence="2">
    <name type="scientific">Pluralibacter gergoviae</name>
    <name type="common">Enterobacter gergoviae</name>
    <dbReference type="NCBI Taxonomy" id="61647"/>
    <lineage>
        <taxon>Bacteria</taxon>
        <taxon>Pseudomonadati</taxon>
        <taxon>Pseudomonadota</taxon>
        <taxon>Gammaproteobacteria</taxon>
        <taxon>Enterobacterales</taxon>
        <taxon>Enterobacteriaceae</taxon>
        <taxon>Pluralibacter</taxon>
    </lineage>
</organism>
<sequence length="149" mass="16628">VKDPISWVDPSGLMPCKPYIYFNKTHNGSLPKPKGFGPNGGRLQSHHGLQQEWASNNLSHYGYDPNLAPAVTLETGKGLPHTSISNAQNLRRDFRVAQGRGKWSSSLQSELGYIRDDMEIAGFDNKTIAKVLEQQYSMLDKLGVPYNRI</sequence>
<protein>
    <recommendedName>
        <fullName evidence="1">Tox-SHH domain-containing protein</fullName>
    </recommendedName>
</protein>
<dbReference type="Pfam" id="PF15652">
    <property type="entry name" value="Tox-SHH"/>
    <property type="match status" value="1"/>
</dbReference>
<accession>A0AAI9DRQ5</accession>
<dbReference type="InterPro" id="IPR028900">
    <property type="entry name" value="Tox-SHH_dom"/>
</dbReference>
<reference evidence="2" key="1">
    <citation type="submission" date="2024-02" db="EMBL/GenBank/DDBJ databases">
        <authorList>
            <consortium name="Clinical and Environmental Microbiology Branch: Whole genome sequencing antimicrobial resistance pathogens in the healthcare setting"/>
        </authorList>
    </citation>
    <scope>NUCLEOTIDE SEQUENCE</scope>
    <source>
        <strain evidence="2">2021DK-00143</strain>
    </source>
</reference>
<evidence type="ECO:0000313" key="2">
    <source>
        <dbReference type="EMBL" id="EML1474756.1"/>
    </source>
</evidence>
<gene>
    <name evidence="2" type="ORF">QEG54_005624</name>
</gene>
<dbReference type="AlphaFoldDB" id="A0AAI9DRQ5"/>
<evidence type="ECO:0000259" key="1">
    <source>
        <dbReference type="Pfam" id="PF15652"/>
    </source>
</evidence>
<proteinExistence type="predicted"/>
<dbReference type="EMBL" id="ABLOKC030000084">
    <property type="protein sequence ID" value="EML1474756.1"/>
    <property type="molecule type" value="Genomic_DNA"/>
</dbReference>
<name>A0AAI9DRQ5_PLUGE</name>
<feature type="non-terminal residue" evidence="2">
    <location>
        <position position="1"/>
    </location>
</feature>
<feature type="domain" description="Tox-SHH" evidence="1">
    <location>
        <begin position="42"/>
        <end position="137"/>
    </location>
</feature>
<comment type="caution">
    <text evidence="2">The sequence shown here is derived from an EMBL/GenBank/DDBJ whole genome shotgun (WGS) entry which is preliminary data.</text>
</comment>